<comment type="caution">
    <text evidence="2">The sequence shown here is derived from an EMBL/GenBank/DDBJ whole genome shotgun (WGS) entry which is preliminary data.</text>
</comment>
<gene>
    <name evidence="2" type="ORF">ADIAG_03114</name>
</gene>
<sequence length="188" mass="19959">MLAPILGALAVLAAASTVWLVKTRPTTQQDPDAAFWYVFAGVSLVFPLFLGVGLINRWFGLATLAMVAATILATNRFSSNALQRRQAGEQASLISSEHSALAIRHASVLTAWSRYELDPAAAIAHPNMNDVNAPATAELARALAAAEAARTMGTGYRQAVAGLEAAFRRAEKTQAQVIDGLDPHHVDI</sequence>
<evidence type="ECO:0000313" key="3">
    <source>
        <dbReference type="Proteomes" id="UP000012015"/>
    </source>
</evidence>
<feature type="transmembrane region" description="Helical" evidence="1">
    <location>
        <begin position="58"/>
        <end position="77"/>
    </location>
</feature>
<proteinExistence type="predicted"/>
<name>M7N7J1_9MICC</name>
<dbReference type="Proteomes" id="UP000012015">
    <property type="component" value="Unassembled WGS sequence"/>
</dbReference>
<reference evidence="2 3" key="1">
    <citation type="journal article" date="2013" name="Genome Announc.">
        <title>Draft Genome Sequence of Arthrobacter gangotriensis Strain Lz1yT, Isolated from a Penguin Rookery Soil Sample Collected in Antarctica, near the Indian Station Dakshin Gangotri.</title>
        <authorList>
            <person name="Shivaji S."/>
            <person name="Ara S."/>
            <person name="Bandi S."/>
            <person name="Singh A."/>
            <person name="Kumar Pinnaka A."/>
        </authorList>
    </citation>
    <scope>NUCLEOTIDE SEQUENCE [LARGE SCALE GENOMIC DNA]</scope>
    <source>
        <strain evidence="2 3">Lz1y</strain>
    </source>
</reference>
<evidence type="ECO:0000313" key="2">
    <source>
        <dbReference type="EMBL" id="EMQ97734.1"/>
    </source>
</evidence>
<keyword evidence="1" id="KW-0812">Transmembrane</keyword>
<dbReference type="STRING" id="1276920.ADIAG_03114"/>
<keyword evidence="1" id="KW-1133">Transmembrane helix</keyword>
<dbReference type="PATRIC" id="fig|1276920.7.peg.3117"/>
<keyword evidence="3" id="KW-1185">Reference proteome</keyword>
<keyword evidence="1" id="KW-0472">Membrane</keyword>
<dbReference type="AlphaFoldDB" id="M7N7J1"/>
<accession>M7N7J1</accession>
<dbReference type="EMBL" id="AOCK01000009">
    <property type="protein sequence ID" value="EMQ97734.1"/>
    <property type="molecule type" value="Genomic_DNA"/>
</dbReference>
<feature type="transmembrane region" description="Helical" evidence="1">
    <location>
        <begin position="33"/>
        <end position="51"/>
    </location>
</feature>
<evidence type="ECO:0000256" key="1">
    <source>
        <dbReference type="SAM" id="Phobius"/>
    </source>
</evidence>
<organism evidence="2 3">
    <name type="scientific">Paeniglutamicibacter gangotriensis Lz1y</name>
    <dbReference type="NCBI Taxonomy" id="1276920"/>
    <lineage>
        <taxon>Bacteria</taxon>
        <taxon>Bacillati</taxon>
        <taxon>Actinomycetota</taxon>
        <taxon>Actinomycetes</taxon>
        <taxon>Micrococcales</taxon>
        <taxon>Micrococcaceae</taxon>
        <taxon>Paeniglutamicibacter</taxon>
    </lineage>
</organism>
<protein>
    <submittedName>
        <fullName evidence="2">Uncharacterized protein</fullName>
    </submittedName>
</protein>